<feature type="transmembrane region" description="Helical" evidence="8">
    <location>
        <begin position="290"/>
        <end position="307"/>
    </location>
</feature>
<feature type="transmembrane region" description="Helical" evidence="8">
    <location>
        <begin position="185"/>
        <end position="203"/>
    </location>
</feature>
<feature type="transmembrane region" description="Helical" evidence="8">
    <location>
        <begin position="313"/>
        <end position="332"/>
    </location>
</feature>
<keyword evidence="2" id="KW-1003">Cell membrane</keyword>
<feature type="transmembrane region" description="Helical" evidence="8">
    <location>
        <begin position="134"/>
        <end position="153"/>
    </location>
</feature>
<evidence type="ECO:0000256" key="4">
    <source>
        <dbReference type="ARBA" id="ARBA00022692"/>
    </source>
</evidence>
<keyword evidence="10" id="KW-1185">Reference proteome</keyword>
<evidence type="ECO:0000256" key="7">
    <source>
        <dbReference type="PIRSR" id="PIRSR600715-1"/>
    </source>
</evidence>
<dbReference type="EC" id="2.7.8.13" evidence="9"/>
<feature type="transmembrane region" description="Helical" evidence="8">
    <location>
        <begin position="237"/>
        <end position="256"/>
    </location>
</feature>
<dbReference type="EMBL" id="HE663493">
    <property type="protein sequence ID" value="CCG07951.1"/>
    <property type="molecule type" value="Genomic_DNA"/>
</dbReference>
<comment type="cofactor">
    <cofactor evidence="7">
        <name>Mg(2+)</name>
        <dbReference type="ChEBI" id="CHEBI:18420"/>
    </cofactor>
</comment>
<feature type="binding site" evidence="7">
    <location>
        <position position="152"/>
    </location>
    <ligand>
        <name>Mg(2+)</name>
        <dbReference type="ChEBI" id="CHEBI:18420"/>
    </ligand>
</feature>
<evidence type="ECO:0000256" key="6">
    <source>
        <dbReference type="ARBA" id="ARBA00023136"/>
    </source>
</evidence>
<keyword evidence="7" id="KW-0460">Magnesium</keyword>
<dbReference type="GO" id="GO:0046872">
    <property type="term" value="F:metal ion binding"/>
    <property type="evidence" value="ECO:0007669"/>
    <property type="project" value="UniProtKB-KW"/>
</dbReference>
<feature type="transmembrane region" description="Helical" evidence="8">
    <location>
        <begin position="106"/>
        <end position="128"/>
    </location>
</feature>
<dbReference type="HOGENOM" id="CLU_023982_3_0_5"/>
<organism evidence="9 10">
    <name type="scientific">Pararhodospirillum photometricum DSM 122</name>
    <dbReference type="NCBI Taxonomy" id="1150469"/>
    <lineage>
        <taxon>Bacteria</taxon>
        <taxon>Pseudomonadati</taxon>
        <taxon>Pseudomonadota</taxon>
        <taxon>Alphaproteobacteria</taxon>
        <taxon>Rhodospirillales</taxon>
        <taxon>Rhodospirillaceae</taxon>
        <taxon>Pararhodospirillum</taxon>
    </lineage>
</organism>
<dbReference type="GO" id="GO:0044038">
    <property type="term" value="P:cell wall macromolecule biosynthetic process"/>
    <property type="evidence" value="ECO:0007669"/>
    <property type="project" value="TreeGrafter"/>
</dbReference>
<dbReference type="CDD" id="cd06854">
    <property type="entry name" value="GT_WbpL_WbcO_like"/>
    <property type="match status" value="1"/>
</dbReference>
<dbReference type="PATRIC" id="fig|1150469.3.peg.1496"/>
<keyword evidence="6 8" id="KW-0472">Membrane</keyword>
<dbReference type="RefSeq" id="WP_014414590.1">
    <property type="nucleotide sequence ID" value="NC_017059.1"/>
</dbReference>
<dbReference type="GO" id="GO:0016780">
    <property type="term" value="F:phosphotransferase activity, for other substituted phosphate groups"/>
    <property type="evidence" value="ECO:0007669"/>
    <property type="project" value="InterPro"/>
</dbReference>
<sequence>MLNDLLPALLPAAVAVPLSALATGKLAAVLRARHILDLPNARSSHVVPTPRGGGLAVMGVALPLAGLTWALTGAPIGVFGLGLLAAGLAALSFWDDLRPLPAGKRLLAHLLAVALGMLCLPAGALTLGGLVSPWLGAVGIGLGWVWFLNLYNFMDGIDGLAGVETVSLGLGLLAVAAVAGDVGGPGLAVAPILAGAALGFLRWNWHPARIFLGDVGSIPLGFLLGAALLGLAAQGHAAAAVILPGAYLADATLTLLNRVRRGHKPWEAHREHFYQKAVQGGWSHDRVARAYALTNGGLFLLALLSLASPLPALAGAVALVTALLVTLARVGAKT</sequence>
<keyword evidence="5 8" id="KW-1133">Transmembrane helix</keyword>
<evidence type="ECO:0000256" key="8">
    <source>
        <dbReference type="SAM" id="Phobius"/>
    </source>
</evidence>
<evidence type="ECO:0000256" key="3">
    <source>
        <dbReference type="ARBA" id="ARBA00022679"/>
    </source>
</evidence>
<feature type="transmembrane region" description="Helical" evidence="8">
    <location>
        <begin position="76"/>
        <end position="94"/>
    </location>
</feature>
<evidence type="ECO:0000256" key="1">
    <source>
        <dbReference type="ARBA" id="ARBA00004651"/>
    </source>
</evidence>
<comment type="subcellular location">
    <subcellularLocation>
        <location evidence="1">Cell membrane</location>
        <topology evidence="1">Multi-pass membrane protein</topology>
    </subcellularLocation>
</comment>
<proteinExistence type="predicted"/>
<evidence type="ECO:0000256" key="2">
    <source>
        <dbReference type="ARBA" id="ARBA00022475"/>
    </source>
</evidence>
<dbReference type="InterPro" id="IPR000715">
    <property type="entry name" value="Glycosyl_transferase_4"/>
</dbReference>
<dbReference type="GO" id="GO:0005886">
    <property type="term" value="C:plasma membrane"/>
    <property type="evidence" value="ECO:0007669"/>
    <property type="project" value="UniProtKB-SubCell"/>
</dbReference>
<evidence type="ECO:0000313" key="9">
    <source>
        <dbReference type="EMBL" id="CCG07951.1"/>
    </source>
</evidence>
<keyword evidence="3 9" id="KW-0808">Transferase</keyword>
<name>H6SIY6_PARPM</name>
<evidence type="ECO:0000256" key="5">
    <source>
        <dbReference type="ARBA" id="ARBA00022989"/>
    </source>
</evidence>
<accession>H6SIY6</accession>
<feature type="transmembrane region" description="Helical" evidence="8">
    <location>
        <begin position="210"/>
        <end position="231"/>
    </location>
</feature>
<protein>
    <submittedName>
        <fullName evidence="9">Glycosyl transferase, family 4</fullName>
        <ecNumber evidence="9">2.7.8.13</ecNumber>
    </submittedName>
</protein>
<dbReference type="GO" id="GO:0009103">
    <property type="term" value="P:lipopolysaccharide biosynthetic process"/>
    <property type="evidence" value="ECO:0007669"/>
    <property type="project" value="TreeGrafter"/>
</dbReference>
<dbReference type="eggNOG" id="COG0472">
    <property type="taxonomic scope" value="Bacteria"/>
</dbReference>
<dbReference type="PANTHER" id="PTHR22926:SF3">
    <property type="entry name" value="UNDECAPRENYL-PHOSPHATE ALPHA-N-ACETYLGLUCOSAMINYL 1-PHOSPHATE TRANSFERASE"/>
    <property type="match status" value="1"/>
</dbReference>
<gene>
    <name evidence="9" type="ORF">RSPPHO_01325</name>
</gene>
<dbReference type="OrthoDB" id="9783652at2"/>
<dbReference type="Proteomes" id="UP000033220">
    <property type="component" value="Chromosome DSM 122"/>
</dbReference>
<feature type="transmembrane region" description="Helical" evidence="8">
    <location>
        <begin position="6"/>
        <end position="30"/>
    </location>
</feature>
<reference evidence="9 10" key="1">
    <citation type="submission" date="2012-02" db="EMBL/GenBank/DDBJ databases">
        <title>Shotgun genome sequence of Phaeospirillum photometricum DSM 122.</title>
        <authorList>
            <person name="Duquesne K."/>
            <person name="Sturgis J."/>
        </authorList>
    </citation>
    <scope>NUCLEOTIDE SEQUENCE [LARGE SCALE GENOMIC DNA]</scope>
    <source>
        <strain evidence="10">DSM122</strain>
    </source>
</reference>
<dbReference type="PANTHER" id="PTHR22926">
    <property type="entry name" value="PHOSPHO-N-ACETYLMURAMOYL-PENTAPEPTIDE-TRANSFERASE"/>
    <property type="match status" value="1"/>
</dbReference>
<feature type="transmembrane region" description="Helical" evidence="8">
    <location>
        <begin position="160"/>
        <end position="179"/>
    </location>
</feature>
<dbReference type="STRING" id="1150469.RSPPHO_01325"/>
<feature type="transmembrane region" description="Helical" evidence="8">
    <location>
        <begin position="51"/>
        <end position="70"/>
    </location>
</feature>
<keyword evidence="4 8" id="KW-0812">Transmembrane</keyword>
<dbReference type="AlphaFoldDB" id="H6SIY6"/>
<keyword evidence="7" id="KW-0479">Metal-binding</keyword>
<evidence type="ECO:0000313" key="10">
    <source>
        <dbReference type="Proteomes" id="UP000033220"/>
    </source>
</evidence>
<feature type="binding site" evidence="7">
    <location>
        <position position="214"/>
    </location>
    <ligand>
        <name>Mg(2+)</name>
        <dbReference type="ChEBI" id="CHEBI:18420"/>
    </ligand>
</feature>
<dbReference type="Pfam" id="PF00953">
    <property type="entry name" value="Glycos_transf_4"/>
    <property type="match status" value="1"/>
</dbReference>
<dbReference type="KEGG" id="rpm:RSPPHO_01325"/>
<dbReference type="GO" id="GO:0071555">
    <property type="term" value="P:cell wall organization"/>
    <property type="evidence" value="ECO:0007669"/>
    <property type="project" value="TreeGrafter"/>
</dbReference>